<dbReference type="Gene3D" id="2.60.120.260">
    <property type="entry name" value="Galactose-binding domain-like"/>
    <property type="match status" value="3"/>
</dbReference>
<dbReference type="PROSITE" id="PS51257">
    <property type="entry name" value="PROKAR_LIPOPROTEIN"/>
    <property type="match status" value="1"/>
</dbReference>
<feature type="signal peptide" evidence="1">
    <location>
        <begin position="1"/>
        <end position="19"/>
    </location>
</feature>
<dbReference type="Gene3D" id="2.60.40.10">
    <property type="entry name" value="Immunoglobulins"/>
    <property type="match status" value="1"/>
</dbReference>
<dbReference type="InterPro" id="IPR013783">
    <property type="entry name" value="Ig-like_fold"/>
</dbReference>
<comment type="caution">
    <text evidence="3">The sequence shown here is derived from an EMBL/GenBank/DDBJ whole genome shotgun (WGS) entry which is preliminary data.</text>
</comment>
<keyword evidence="1" id="KW-0732">Signal</keyword>
<organism evidence="3 4">
    <name type="scientific">Candidatus Borkfalkia faecipullorum</name>
    <dbReference type="NCBI Taxonomy" id="2838510"/>
    <lineage>
        <taxon>Bacteria</taxon>
        <taxon>Bacillati</taxon>
        <taxon>Bacillota</taxon>
        <taxon>Clostridia</taxon>
        <taxon>Christensenellales</taxon>
        <taxon>Christensenellaceae</taxon>
        <taxon>Candidatus Borkfalkia</taxon>
    </lineage>
</organism>
<feature type="domain" description="Pesticidal crystal protein Cry22Aa Ig-like" evidence="2">
    <location>
        <begin position="32"/>
        <end position="108"/>
    </location>
</feature>
<dbReference type="Pfam" id="PF16403">
    <property type="entry name" value="Bact_surface_Ig-like"/>
    <property type="match status" value="1"/>
</dbReference>
<evidence type="ECO:0000256" key="1">
    <source>
        <dbReference type="SAM" id="SignalP"/>
    </source>
</evidence>
<reference evidence="3" key="2">
    <citation type="submission" date="2021-04" db="EMBL/GenBank/DDBJ databases">
        <authorList>
            <person name="Gilroy R."/>
        </authorList>
    </citation>
    <scope>NUCLEOTIDE SEQUENCE</scope>
    <source>
        <strain evidence="3">811</strain>
    </source>
</reference>
<evidence type="ECO:0000313" key="3">
    <source>
        <dbReference type="EMBL" id="HIX07006.1"/>
    </source>
</evidence>
<accession>A0A9D1V6Q4</accession>
<evidence type="ECO:0000259" key="2">
    <source>
        <dbReference type="Pfam" id="PF16403"/>
    </source>
</evidence>
<evidence type="ECO:0000313" key="4">
    <source>
        <dbReference type="Proteomes" id="UP000824204"/>
    </source>
</evidence>
<dbReference type="InterPro" id="IPR008979">
    <property type="entry name" value="Galactose-bd-like_sf"/>
</dbReference>
<dbReference type="EMBL" id="DXFX01000009">
    <property type="protein sequence ID" value="HIX07006.1"/>
    <property type="molecule type" value="Genomic_DNA"/>
</dbReference>
<dbReference type="Proteomes" id="UP000824204">
    <property type="component" value="Unassembled WGS sequence"/>
</dbReference>
<sequence length="610" mass="65016">MKKILAIVMALLLCTAVFAACGGKGGENTAPTLEGVKDTASVEAGSEFDALAGVTATDAEDGDLTSAIVISSTPELTFTNGKTTPSTPGNYELTYAVTDSGALTTEAYCTLTVTRQTQQETEYLNFDFDNDLQPESHGWEGSIGGSAQGTAALQEGAYVFDVTNPGGGDGDVKLAKAGFALKAADYKIKVWAKSTAETYAHILARDENAEGWSTFGGEYNVRIGTKISALEMNFTSAGEGSAELLIHMGKITPNPNNPDDTTPEAFKVTIDKIEIYEITGTESYTELYGNDFAEGVADVTVSAGDGAAASVAEADGAAQVNITRYPNGGGVWSIKTDVLLDGVTIENGVKYQYSMKVTAQNAQAGELLVESKAQADKNRANFASISLEAGETKTITGTFTSGVSVSDPVFRFQIGNASAGVTSNTLTIDDVSFGKLTGDKQTVKTTDRFMAYGRGSENETNPDYLWDTFNGTDEDNELGVGTIWTEGGSLFYRIDQGGTTDWHNKLFFGYTVNPMVLEADSYYTIRLTIKADKPVSGTLVLNTLGSWAPRLTQALDITTEEQTFEFKTTDTFVLDMEFELLFQFGSAALAEMGEVTLEISELVILQSKVA</sequence>
<proteinExistence type="predicted"/>
<dbReference type="SUPFAM" id="SSF49785">
    <property type="entry name" value="Galactose-binding domain-like"/>
    <property type="match status" value="3"/>
</dbReference>
<dbReference type="AlphaFoldDB" id="A0A9D1V6Q4"/>
<name>A0A9D1V6Q4_9FIRM</name>
<gene>
    <name evidence="3" type="ORF">H9741_00855</name>
</gene>
<reference evidence="3" key="1">
    <citation type="journal article" date="2021" name="PeerJ">
        <title>Extensive microbial diversity within the chicken gut microbiome revealed by metagenomics and culture.</title>
        <authorList>
            <person name="Gilroy R."/>
            <person name="Ravi A."/>
            <person name="Getino M."/>
            <person name="Pursley I."/>
            <person name="Horton D.L."/>
            <person name="Alikhan N.F."/>
            <person name="Baker D."/>
            <person name="Gharbi K."/>
            <person name="Hall N."/>
            <person name="Watson M."/>
            <person name="Adriaenssens E.M."/>
            <person name="Foster-Nyarko E."/>
            <person name="Jarju S."/>
            <person name="Secka A."/>
            <person name="Antonio M."/>
            <person name="Oren A."/>
            <person name="Chaudhuri R.R."/>
            <person name="La Ragione R."/>
            <person name="Hildebrand F."/>
            <person name="Pallen M.J."/>
        </authorList>
    </citation>
    <scope>NUCLEOTIDE SEQUENCE</scope>
    <source>
        <strain evidence="3">811</strain>
    </source>
</reference>
<dbReference type="InterPro" id="IPR032179">
    <property type="entry name" value="Cry22Aa_Ig-like"/>
</dbReference>
<feature type="chain" id="PRO_5038497933" evidence="1">
    <location>
        <begin position="20"/>
        <end position="610"/>
    </location>
</feature>
<protein>
    <submittedName>
        <fullName evidence="3">DUF5011 domain-containing protein</fullName>
    </submittedName>
</protein>